<organism evidence="3 4">
    <name type="scientific">Streptomyces caelestis</name>
    <dbReference type="NCBI Taxonomy" id="36816"/>
    <lineage>
        <taxon>Bacteria</taxon>
        <taxon>Bacillati</taxon>
        <taxon>Actinomycetota</taxon>
        <taxon>Actinomycetes</taxon>
        <taxon>Kitasatosporales</taxon>
        <taxon>Streptomycetaceae</taxon>
        <taxon>Streptomyces</taxon>
    </lineage>
</organism>
<accession>A0A0N0S5L8</accession>
<dbReference type="Gene3D" id="3.40.50.300">
    <property type="entry name" value="P-loop containing nucleotide triphosphate hydrolases"/>
    <property type="match status" value="1"/>
</dbReference>
<feature type="compositionally biased region" description="Basic residues" evidence="1">
    <location>
        <begin position="75"/>
        <end position="84"/>
    </location>
</feature>
<dbReference type="Pfam" id="PF07728">
    <property type="entry name" value="AAA_5"/>
    <property type="match status" value="1"/>
</dbReference>
<dbReference type="OrthoDB" id="9783370at2"/>
<evidence type="ECO:0000313" key="4">
    <source>
        <dbReference type="Proteomes" id="UP000037773"/>
    </source>
</evidence>
<dbReference type="GO" id="GO:0005524">
    <property type="term" value="F:ATP binding"/>
    <property type="evidence" value="ECO:0007669"/>
    <property type="project" value="InterPro"/>
</dbReference>
<dbReference type="CDD" id="cd00009">
    <property type="entry name" value="AAA"/>
    <property type="match status" value="1"/>
</dbReference>
<dbReference type="InterPro" id="IPR027417">
    <property type="entry name" value="P-loop_NTPase"/>
</dbReference>
<dbReference type="GO" id="GO:0016887">
    <property type="term" value="F:ATP hydrolysis activity"/>
    <property type="evidence" value="ECO:0007669"/>
    <property type="project" value="InterPro"/>
</dbReference>
<dbReference type="PATRIC" id="fig|36816.3.peg.3740"/>
<feature type="region of interest" description="Disordered" evidence="1">
    <location>
        <begin position="1"/>
        <end position="84"/>
    </location>
</feature>
<proteinExistence type="predicted"/>
<sequence length="368" mass="40798">MSGTVHRVKGGANGADGTDGSSVPGWWVFRDTGEHRSPRDEVLPKLPPPPAWRRFRPESERGPLDVPLPADDRHTRRRLGRRRGGTLDPKVLHVVNAAIHLRRPLLVTGAPGTGKSSLAHQIASELGLGRVLWWPVVSRTTLRDGLYDYDAIGRVQDAPQPGHRSPAEKGPLPGIGRYLTLGPLGTALLPWRRPRVLLVDELDKSDVDLPNDLLHIFEEGEYHVPELERLAQSRRQVEVATADHDHRVTVTAGRVRCAEFPIVVITSNGERDFPPAFRRRCLEVRMPAPDGQRLAAMVASHFGGALDERTRELVREFVEQRGDSADLAIDQLLNTVHMLTNGAAEADDASWLQLRDALWRNLSSDTSP</sequence>
<dbReference type="AlphaFoldDB" id="A0A0N0S5L8"/>
<evidence type="ECO:0000313" key="3">
    <source>
        <dbReference type="EMBL" id="KOT37981.1"/>
    </source>
</evidence>
<dbReference type="RefSeq" id="WP_030831122.1">
    <property type="nucleotide sequence ID" value="NZ_JBFBKA010000041.1"/>
</dbReference>
<dbReference type="SMART" id="SM00382">
    <property type="entry name" value="AAA"/>
    <property type="match status" value="1"/>
</dbReference>
<comment type="caution">
    <text evidence="3">The sequence shown here is derived from an EMBL/GenBank/DDBJ whole genome shotgun (WGS) entry which is preliminary data.</text>
</comment>
<protein>
    <recommendedName>
        <fullName evidence="2">AAA+ ATPase domain-containing protein</fullName>
    </recommendedName>
</protein>
<feature type="compositionally biased region" description="Basic and acidic residues" evidence="1">
    <location>
        <begin position="31"/>
        <end position="43"/>
    </location>
</feature>
<dbReference type="EMBL" id="LGCN01000194">
    <property type="protein sequence ID" value="KOT37981.1"/>
    <property type="molecule type" value="Genomic_DNA"/>
</dbReference>
<keyword evidence="4" id="KW-1185">Reference proteome</keyword>
<evidence type="ECO:0000259" key="2">
    <source>
        <dbReference type="SMART" id="SM00382"/>
    </source>
</evidence>
<feature type="domain" description="AAA+ ATPase" evidence="2">
    <location>
        <begin position="101"/>
        <end position="290"/>
    </location>
</feature>
<name>A0A0N0S5L8_9ACTN</name>
<reference evidence="3 4" key="1">
    <citation type="submission" date="2015-07" db="EMBL/GenBank/DDBJ databases">
        <authorList>
            <person name="Noorani M."/>
        </authorList>
    </citation>
    <scope>NUCLEOTIDE SEQUENCE [LARGE SCALE GENOMIC DNA]</scope>
    <source>
        <strain evidence="3 4">NRRL B-24567</strain>
    </source>
</reference>
<dbReference type="Proteomes" id="UP000037773">
    <property type="component" value="Unassembled WGS sequence"/>
</dbReference>
<dbReference type="InterPro" id="IPR003593">
    <property type="entry name" value="AAA+_ATPase"/>
</dbReference>
<dbReference type="SUPFAM" id="SSF52540">
    <property type="entry name" value="P-loop containing nucleoside triphosphate hydrolases"/>
    <property type="match status" value="1"/>
</dbReference>
<gene>
    <name evidence="3" type="ORF">ADK41_17255</name>
</gene>
<dbReference type="InterPro" id="IPR011704">
    <property type="entry name" value="ATPase_dyneun-rel_AAA"/>
</dbReference>
<evidence type="ECO:0000256" key="1">
    <source>
        <dbReference type="SAM" id="MobiDB-lite"/>
    </source>
</evidence>